<comment type="function">
    <text evidence="5">Involved in rRNA-processing and ribosome biogenesis.</text>
</comment>
<evidence type="ECO:0000256" key="7">
    <source>
        <dbReference type="SAM" id="MobiDB-lite"/>
    </source>
</evidence>
<dbReference type="InterPro" id="IPR057776">
    <property type="entry name" value="UTP23_sensor"/>
</dbReference>
<keyword evidence="4" id="KW-0539">Nucleus</keyword>
<proteinExistence type="inferred from homology"/>
<dbReference type="Pfam" id="PF04900">
    <property type="entry name" value="Fcf1"/>
    <property type="match status" value="1"/>
</dbReference>
<dbReference type="CDD" id="cd09865">
    <property type="entry name" value="PIN_ScUtp23p-like"/>
    <property type="match status" value="1"/>
</dbReference>
<protein>
    <recommendedName>
        <fullName evidence="8">UTP23 sensor motif region domain-containing protein</fullName>
    </recommendedName>
</protein>
<accession>A0ABR3RXX1</accession>
<organism evidence="9 10">
    <name type="scientific">Nothophoma quercina</name>
    <dbReference type="NCBI Taxonomy" id="749835"/>
    <lineage>
        <taxon>Eukaryota</taxon>
        <taxon>Fungi</taxon>
        <taxon>Dikarya</taxon>
        <taxon>Ascomycota</taxon>
        <taxon>Pezizomycotina</taxon>
        <taxon>Dothideomycetes</taxon>
        <taxon>Pleosporomycetidae</taxon>
        <taxon>Pleosporales</taxon>
        <taxon>Pleosporineae</taxon>
        <taxon>Didymellaceae</taxon>
        <taxon>Nothophoma</taxon>
    </lineage>
</organism>
<dbReference type="InterPro" id="IPR029060">
    <property type="entry name" value="PIN-like_dom_sf"/>
</dbReference>
<feature type="region of interest" description="Disordered" evidence="7">
    <location>
        <begin position="162"/>
        <end position="298"/>
    </location>
</feature>
<feature type="compositionally biased region" description="Basic and acidic residues" evidence="7">
    <location>
        <begin position="165"/>
        <end position="176"/>
    </location>
</feature>
<dbReference type="EMBL" id="JAKIXB020000004">
    <property type="protein sequence ID" value="KAL1609278.1"/>
    <property type="molecule type" value="Genomic_DNA"/>
</dbReference>
<evidence type="ECO:0000259" key="8">
    <source>
        <dbReference type="Pfam" id="PF24779"/>
    </source>
</evidence>
<dbReference type="PANTHER" id="PTHR12416">
    <property type="entry name" value="RRNA-PROCESSING PROTEIN UTP23 HOMOLOG"/>
    <property type="match status" value="1"/>
</dbReference>
<dbReference type="InterPro" id="IPR006984">
    <property type="entry name" value="Fcf1/UTP23"/>
</dbReference>
<evidence type="ECO:0000256" key="1">
    <source>
        <dbReference type="ARBA" id="ARBA00004604"/>
    </source>
</evidence>
<dbReference type="Proteomes" id="UP001521222">
    <property type="component" value="Unassembled WGS sequence"/>
</dbReference>
<evidence type="ECO:0000313" key="10">
    <source>
        <dbReference type="Proteomes" id="UP001521222"/>
    </source>
</evidence>
<evidence type="ECO:0000256" key="4">
    <source>
        <dbReference type="ARBA" id="ARBA00023242"/>
    </source>
</evidence>
<reference evidence="9 10" key="1">
    <citation type="submission" date="2024-02" db="EMBL/GenBank/DDBJ databases">
        <title>De novo assembly and annotation of 12 fungi associated with fruit tree decline syndrome in Ontario, Canada.</title>
        <authorList>
            <person name="Sulman M."/>
            <person name="Ellouze W."/>
            <person name="Ilyukhin E."/>
        </authorList>
    </citation>
    <scope>NUCLEOTIDE SEQUENCE [LARGE SCALE GENOMIC DNA]</scope>
    <source>
        <strain evidence="9 10">M97-236</strain>
    </source>
</reference>
<keyword evidence="3" id="KW-0698">rRNA processing</keyword>
<gene>
    <name evidence="9" type="ORF">SLS59_001643</name>
</gene>
<evidence type="ECO:0000256" key="5">
    <source>
        <dbReference type="ARBA" id="ARBA00037300"/>
    </source>
</evidence>
<dbReference type="Gene3D" id="3.40.50.1010">
    <property type="entry name" value="5'-nuclease"/>
    <property type="match status" value="1"/>
</dbReference>
<feature type="compositionally biased region" description="Basic residues" evidence="7">
    <location>
        <begin position="267"/>
        <end position="276"/>
    </location>
</feature>
<evidence type="ECO:0000313" key="9">
    <source>
        <dbReference type="EMBL" id="KAL1609278.1"/>
    </source>
</evidence>
<sequence>MKLKRAKACDTNAYKKLLHQYELNFGFREPYQVLLDSSILQDAYKFKIDLVGRLEKVLGAKVKPMITQCDMRHLYDAKPKNETLILQAKEYERRRCGHHELEEPLSTLECLTSVVDPKGSGSNKHRYVVASNEKEVRAKMRRIPGVPLIYISKSVVLMEPMTSATEEHREREEKSKFKLGLKGARKPDAGEKRKREDEDEKDDKSIATEAQVAKKKRKGPKQPNPLSMKKKKADPAKQQQGSEKKPEPAEPVQPSTTDAQDGEAPAPKKRRRKHKSKAESGATEGGGVTLEAGEAASP</sequence>
<keyword evidence="2" id="KW-0690">Ribosome biogenesis</keyword>
<evidence type="ECO:0000256" key="2">
    <source>
        <dbReference type="ARBA" id="ARBA00022517"/>
    </source>
</evidence>
<name>A0ABR3RXX1_9PLEO</name>
<comment type="similarity">
    <text evidence="6">Belongs to the UTP23/FCF1 family. UTP23 subfamily.</text>
</comment>
<evidence type="ECO:0000256" key="3">
    <source>
        <dbReference type="ARBA" id="ARBA00022552"/>
    </source>
</evidence>
<feature type="domain" description="UTP23 sensor motif region" evidence="8">
    <location>
        <begin position="214"/>
        <end position="232"/>
    </location>
</feature>
<evidence type="ECO:0000256" key="6">
    <source>
        <dbReference type="ARBA" id="ARBA00038503"/>
    </source>
</evidence>
<comment type="subcellular location">
    <subcellularLocation>
        <location evidence="1">Nucleus</location>
        <location evidence="1">Nucleolus</location>
    </subcellularLocation>
</comment>
<comment type="caution">
    <text evidence="9">The sequence shown here is derived from an EMBL/GenBank/DDBJ whole genome shotgun (WGS) entry which is preliminary data.</text>
</comment>
<dbReference type="Pfam" id="PF24779">
    <property type="entry name" value="UTP23_sensor"/>
    <property type="match status" value="1"/>
</dbReference>
<dbReference type="SUPFAM" id="SSF88723">
    <property type="entry name" value="PIN domain-like"/>
    <property type="match status" value="1"/>
</dbReference>
<keyword evidence="10" id="KW-1185">Reference proteome</keyword>
<feature type="compositionally biased region" description="Basic and acidic residues" evidence="7">
    <location>
        <begin position="185"/>
        <end position="206"/>
    </location>
</feature>